<keyword evidence="4 7" id="KW-0406">Ion transport</keyword>
<evidence type="ECO:0000256" key="7">
    <source>
        <dbReference type="HAMAP-Rule" id="MF_01416"/>
    </source>
</evidence>
<dbReference type="InterPro" id="IPR020781">
    <property type="entry name" value="ATPase_OSCP/d_CS"/>
</dbReference>
<dbReference type="InterPro" id="IPR026015">
    <property type="entry name" value="ATP_synth_OSCP/delta_N_sf"/>
</dbReference>
<keyword evidence="5 7" id="KW-0472">Membrane</keyword>
<dbReference type="AlphaFoldDB" id="A0A9W6EU07"/>
<comment type="caution">
    <text evidence="8">The sequence shown here is derived from an EMBL/GenBank/DDBJ whole genome shotgun (WGS) entry which is preliminary data.</text>
</comment>
<evidence type="ECO:0000256" key="6">
    <source>
        <dbReference type="ARBA" id="ARBA00023310"/>
    </source>
</evidence>
<dbReference type="NCBIfam" id="TIGR01145">
    <property type="entry name" value="ATP_synt_delta"/>
    <property type="match status" value="1"/>
</dbReference>
<gene>
    <name evidence="7 8" type="primary">atpH</name>
    <name evidence="8" type="ORF">NBRC110019_19050</name>
</gene>
<dbReference type="EMBL" id="BRVP01000012">
    <property type="protein sequence ID" value="GLB52865.1"/>
    <property type="molecule type" value="Genomic_DNA"/>
</dbReference>
<evidence type="ECO:0000256" key="5">
    <source>
        <dbReference type="ARBA" id="ARBA00023136"/>
    </source>
</evidence>
<proteinExistence type="inferred from homology"/>
<organism evidence="8 9">
    <name type="scientific">Neptunitalea chrysea</name>
    <dbReference type="NCBI Taxonomy" id="1647581"/>
    <lineage>
        <taxon>Bacteria</taxon>
        <taxon>Pseudomonadati</taxon>
        <taxon>Bacteroidota</taxon>
        <taxon>Flavobacteriia</taxon>
        <taxon>Flavobacteriales</taxon>
        <taxon>Flavobacteriaceae</taxon>
        <taxon>Neptunitalea</taxon>
    </lineage>
</organism>
<dbReference type="Pfam" id="PF00213">
    <property type="entry name" value="OSCP"/>
    <property type="match status" value="1"/>
</dbReference>
<comment type="function">
    <text evidence="7">This protein is part of the stalk that links CF(0) to CF(1). It either transmits conformational changes from CF(0) to CF(1) or is implicated in proton conduction.</text>
</comment>
<keyword evidence="7" id="KW-0139">CF(1)</keyword>
<dbReference type="Proteomes" id="UP001143545">
    <property type="component" value="Unassembled WGS sequence"/>
</dbReference>
<comment type="subcellular location">
    <subcellularLocation>
        <location evidence="7">Cell membrane</location>
        <topology evidence="7">Peripheral membrane protein</topology>
    </subcellularLocation>
    <subcellularLocation>
        <location evidence="1">Membrane</location>
    </subcellularLocation>
</comment>
<dbReference type="HAMAP" id="MF_01416">
    <property type="entry name" value="ATP_synth_delta_bact"/>
    <property type="match status" value="1"/>
</dbReference>
<dbReference type="GO" id="GO:0045259">
    <property type="term" value="C:proton-transporting ATP synthase complex"/>
    <property type="evidence" value="ECO:0007669"/>
    <property type="project" value="UniProtKB-KW"/>
</dbReference>
<reference evidence="8" key="1">
    <citation type="submission" date="2022-07" db="EMBL/GenBank/DDBJ databases">
        <title>Taxonomy of Novel Oxalotrophic and Methylotrophic Bacteria.</title>
        <authorList>
            <person name="Sahin N."/>
            <person name="Tani A."/>
        </authorList>
    </citation>
    <scope>NUCLEOTIDE SEQUENCE</scope>
    <source>
        <strain evidence="8">AM327</strain>
    </source>
</reference>
<dbReference type="PANTHER" id="PTHR11910">
    <property type="entry name" value="ATP SYNTHASE DELTA CHAIN"/>
    <property type="match status" value="1"/>
</dbReference>
<name>A0A9W6EU07_9FLAO</name>
<comment type="function">
    <text evidence="7">F(1)F(0) ATP synthase produces ATP from ADP in the presence of a proton or sodium gradient. F-type ATPases consist of two structural domains, F(1) containing the extramembraneous catalytic core and F(0) containing the membrane proton channel, linked together by a central stalk and a peripheral stalk. During catalysis, ATP synthesis in the catalytic domain of F(1) is coupled via a rotary mechanism of the central stalk subunits to proton translocation.</text>
</comment>
<keyword evidence="9" id="KW-1185">Reference proteome</keyword>
<evidence type="ECO:0000256" key="2">
    <source>
        <dbReference type="ARBA" id="ARBA00022448"/>
    </source>
</evidence>
<protein>
    <recommendedName>
        <fullName evidence="7">ATP synthase subunit delta</fullName>
    </recommendedName>
    <alternativeName>
        <fullName evidence="7">ATP synthase F(1) sector subunit delta</fullName>
    </alternativeName>
    <alternativeName>
        <fullName evidence="7">F-type ATPase subunit delta</fullName>
        <shortName evidence="7">F-ATPase subunit delta</shortName>
    </alternativeName>
</protein>
<dbReference type="PROSITE" id="PS00389">
    <property type="entry name" value="ATPASE_DELTA"/>
    <property type="match status" value="1"/>
</dbReference>
<evidence type="ECO:0000313" key="8">
    <source>
        <dbReference type="EMBL" id="GLB52865.1"/>
    </source>
</evidence>
<keyword evidence="3 7" id="KW-0375">Hydrogen ion transport</keyword>
<dbReference type="Gene3D" id="1.10.520.20">
    <property type="entry name" value="N-terminal domain of the delta subunit of the F1F0-ATP synthase"/>
    <property type="match status" value="1"/>
</dbReference>
<dbReference type="RefSeq" id="WP_281754425.1">
    <property type="nucleotide sequence ID" value="NZ_BRVP01000012.1"/>
</dbReference>
<evidence type="ECO:0000256" key="1">
    <source>
        <dbReference type="ARBA" id="ARBA00004370"/>
    </source>
</evidence>
<dbReference type="GO" id="GO:0046933">
    <property type="term" value="F:proton-transporting ATP synthase activity, rotational mechanism"/>
    <property type="evidence" value="ECO:0007669"/>
    <property type="project" value="UniProtKB-UniRule"/>
</dbReference>
<accession>A0A9W6EU07</accession>
<sequence>MVSTRAAIRYAKAMLSLAIDNKIADKVDAEMKLIRNTIVSNKELRLMLMSPIVKADVKIAALKEIFADVSEITKGLFSVLEENKRINLLQTVAEKYIIQYHAYKGEQTAVVTTAIPLTGGLEAKVLAKITELTDKKITLENKVDPTIIGGFVIRIGDKQYDASVAAKFRKLEREFNNNLYVSQL</sequence>
<dbReference type="GO" id="GO:0005886">
    <property type="term" value="C:plasma membrane"/>
    <property type="evidence" value="ECO:0007669"/>
    <property type="project" value="UniProtKB-SubCell"/>
</dbReference>
<keyword evidence="7" id="KW-1003">Cell membrane</keyword>
<comment type="similarity">
    <text evidence="7">Belongs to the ATPase delta chain family.</text>
</comment>
<dbReference type="PRINTS" id="PR00125">
    <property type="entry name" value="ATPASEDELTA"/>
</dbReference>
<dbReference type="SUPFAM" id="SSF47928">
    <property type="entry name" value="N-terminal domain of the delta subunit of the F1F0-ATP synthase"/>
    <property type="match status" value="1"/>
</dbReference>
<evidence type="ECO:0000256" key="4">
    <source>
        <dbReference type="ARBA" id="ARBA00023065"/>
    </source>
</evidence>
<dbReference type="InterPro" id="IPR000711">
    <property type="entry name" value="ATPase_OSCP/dsu"/>
</dbReference>
<keyword evidence="6 7" id="KW-0066">ATP synthesis</keyword>
<evidence type="ECO:0000313" key="9">
    <source>
        <dbReference type="Proteomes" id="UP001143545"/>
    </source>
</evidence>
<keyword evidence="2 7" id="KW-0813">Transport</keyword>
<evidence type="ECO:0000256" key="3">
    <source>
        <dbReference type="ARBA" id="ARBA00022781"/>
    </source>
</evidence>